<keyword evidence="5" id="KW-1185">Reference proteome</keyword>
<organism evidence="4 5">
    <name type="scientific">Mycetocola zhadangensis</name>
    <dbReference type="NCBI Taxonomy" id="1164595"/>
    <lineage>
        <taxon>Bacteria</taxon>
        <taxon>Bacillati</taxon>
        <taxon>Actinomycetota</taxon>
        <taxon>Actinomycetes</taxon>
        <taxon>Micrococcales</taxon>
        <taxon>Microbacteriaceae</taxon>
        <taxon>Mycetocola</taxon>
    </lineage>
</organism>
<dbReference type="AlphaFoldDB" id="A0A3L7J5D5"/>
<feature type="region of interest" description="Disordered" evidence="2">
    <location>
        <begin position="137"/>
        <end position="163"/>
    </location>
</feature>
<dbReference type="EMBL" id="RCWJ01000001">
    <property type="protein sequence ID" value="RLQ85744.1"/>
    <property type="molecule type" value="Genomic_DNA"/>
</dbReference>
<keyword evidence="1" id="KW-0732">Signal</keyword>
<dbReference type="PANTHER" id="PTHR21666">
    <property type="entry name" value="PEPTIDASE-RELATED"/>
    <property type="match status" value="1"/>
</dbReference>
<reference evidence="4 5" key="1">
    <citation type="submission" date="2018-10" db="EMBL/GenBank/DDBJ databases">
        <authorList>
            <person name="Li J."/>
        </authorList>
    </citation>
    <scope>NUCLEOTIDE SEQUENCE [LARGE SCALE GENOMIC DNA]</scope>
    <source>
        <strain evidence="4 5">ZD1-4</strain>
    </source>
</reference>
<dbReference type="SUPFAM" id="SSF51261">
    <property type="entry name" value="Duplicated hybrid motif"/>
    <property type="match status" value="1"/>
</dbReference>
<dbReference type="Gene3D" id="2.70.70.10">
    <property type="entry name" value="Glucose Permease (Domain IIA)"/>
    <property type="match status" value="1"/>
</dbReference>
<dbReference type="OrthoDB" id="1099523at2"/>
<feature type="domain" description="M23ase beta-sheet core" evidence="3">
    <location>
        <begin position="356"/>
        <end position="452"/>
    </location>
</feature>
<evidence type="ECO:0000313" key="4">
    <source>
        <dbReference type="EMBL" id="RLQ85744.1"/>
    </source>
</evidence>
<comment type="caution">
    <text evidence="4">The sequence shown here is derived from an EMBL/GenBank/DDBJ whole genome shotgun (WGS) entry which is preliminary data.</text>
</comment>
<evidence type="ECO:0000313" key="5">
    <source>
        <dbReference type="Proteomes" id="UP000282460"/>
    </source>
</evidence>
<name>A0A3L7J5D5_9MICO</name>
<accession>A0A3L7J5D5</accession>
<gene>
    <name evidence="4" type="ORF">D9V28_02435</name>
</gene>
<dbReference type="Pfam" id="PF01551">
    <property type="entry name" value="Peptidase_M23"/>
    <property type="match status" value="1"/>
</dbReference>
<dbReference type="InterPro" id="IPR011055">
    <property type="entry name" value="Dup_hybrid_motif"/>
</dbReference>
<dbReference type="InterPro" id="IPR016047">
    <property type="entry name" value="M23ase_b-sheet_dom"/>
</dbReference>
<protein>
    <recommendedName>
        <fullName evidence="3">M23ase beta-sheet core domain-containing protein</fullName>
    </recommendedName>
</protein>
<dbReference type="GO" id="GO:0004222">
    <property type="term" value="F:metalloendopeptidase activity"/>
    <property type="evidence" value="ECO:0007669"/>
    <property type="project" value="TreeGrafter"/>
</dbReference>
<sequence>MLNDDAISRIVLRPRRTPLANAAAPMSPNGSSTPRDTPQQSHTHNSLPSRRSLRMQAALQAEAELLAEQAVATSVAHADEAPVVSRRRDRRSAQVIENTVEQVAESTTVFPPAAALDAEPQPVIIHEISMPTPAWAESKAPAPEKVASAATQAASEQKRTEPPVLVSDSHAVLAAAFIAPATASHPPRATSRRLSADTALNSVVSATSVAQPTPTLMPGERKSRWSNLRSTGIVALAVPGLLATIALPAYAFAPTDGAVADANNQIVSQAAKGQSFTVSDDVTLGQLERDGYSATSSEELDAQYASSTYVFDGTATMAAYLAPSSSGWWRPLPGEITSKYGPRGLICNSVGCSNSFHEGMDFGGACGTPIKATAPGRVTFVGNAGAYGNRVIIDHGDGVETIYGHLLSGSFEVAVGDTVAGGDFIAEVGATGVVSGCHLDLKVNEDGEHTNPAPFLREKGVVV</sequence>
<dbReference type="InterPro" id="IPR050570">
    <property type="entry name" value="Cell_wall_metabolism_enzyme"/>
</dbReference>
<feature type="region of interest" description="Disordered" evidence="2">
    <location>
        <begin position="1"/>
        <end position="54"/>
    </location>
</feature>
<dbReference type="CDD" id="cd12797">
    <property type="entry name" value="M23_peptidase"/>
    <property type="match status" value="1"/>
</dbReference>
<evidence type="ECO:0000256" key="2">
    <source>
        <dbReference type="SAM" id="MobiDB-lite"/>
    </source>
</evidence>
<evidence type="ECO:0000256" key="1">
    <source>
        <dbReference type="ARBA" id="ARBA00022729"/>
    </source>
</evidence>
<dbReference type="Proteomes" id="UP000282460">
    <property type="component" value="Unassembled WGS sequence"/>
</dbReference>
<proteinExistence type="predicted"/>
<feature type="compositionally biased region" description="Polar residues" evidence="2">
    <location>
        <begin position="28"/>
        <end position="49"/>
    </location>
</feature>
<evidence type="ECO:0000259" key="3">
    <source>
        <dbReference type="Pfam" id="PF01551"/>
    </source>
</evidence>
<dbReference type="PANTHER" id="PTHR21666:SF289">
    <property type="entry name" value="L-ALA--D-GLU ENDOPEPTIDASE"/>
    <property type="match status" value="1"/>
</dbReference>